<protein>
    <submittedName>
        <fullName evidence="1">Uncharacterized protein</fullName>
    </submittedName>
</protein>
<evidence type="ECO:0000313" key="2">
    <source>
        <dbReference type="Proteomes" id="UP000230837"/>
    </source>
</evidence>
<accession>A0A2M7IP40</accession>
<dbReference type="Proteomes" id="UP000230837">
    <property type="component" value="Unassembled WGS sequence"/>
</dbReference>
<dbReference type="EMBL" id="PFHR01000087">
    <property type="protein sequence ID" value="PIW97067.1"/>
    <property type="molecule type" value="Genomic_DNA"/>
</dbReference>
<proteinExistence type="predicted"/>
<reference evidence="2" key="1">
    <citation type="submission" date="2017-09" db="EMBL/GenBank/DDBJ databases">
        <title>Depth-based differentiation of microbial function through sediment-hosted aquifers and enrichment of novel symbionts in the deep terrestrial subsurface.</title>
        <authorList>
            <person name="Probst A.J."/>
            <person name="Ladd B."/>
            <person name="Jarett J.K."/>
            <person name="Geller-Mcgrath D.E."/>
            <person name="Sieber C.M.K."/>
            <person name="Emerson J.B."/>
            <person name="Anantharaman K."/>
            <person name="Thomas B.C."/>
            <person name="Malmstrom R."/>
            <person name="Stieglmeier M."/>
            <person name="Klingl A."/>
            <person name="Woyke T."/>
            <person name="Ryan C.M."/>
            <person name="Banfield J.F."/>
        </authorList>
    </citation>
    <scope>NUCLEOTIDE SEQUENCE [LARGE SCALE GENOMIC DNA]</scope>
</reference>
<dbReference type="AlphaFoldDB" id="A0A2M7IP40"/>
<feature type="non-terminal residue" evidence="1">
    <location>
        <position position="97"/>
    </location>
</feature>
<organism evidence="1 2">
    <name type="scientific">Candidatus Kaiserbacteria bacterium CG_4_8_14_3_um_filter_38_9</name>
    <dbReference type="NCBI Taxonomy" id="1974599"/>
    <lineage>
        <taxon>Bacteria</taxon>
        <taxon>Candidatus Kaiseribacteriota</taxon>
    </lineage>
</organism>
<comment type="caution">
    <text evidence="1">The sequence shown here is derived from an EMBL/GenBank/DDBJ whole genome shotgun (WGS) entry which is preliminary data.</text>
</comment>
<evidence type="ECO:0000313" key="1">
    <source>
        <dbReference type="EMBL" id="PIW97067.1"/>
    </source>
</evidence>
<sequence length="97" mass="10979">MSIFDALSGNIGHFNSIAVPIYNDISRNTQKISSNPVEMTLFGVVALAGVAQQMVDLFFKPGPNSLIETIKQYDQEDMRNLYAIFMIWAVHDFINYM</sequence>
<gene>
    <name evidence="1" type="ORF">COZ82_01595</name>
</gene>
<name>A0A2M7IP40_9BACT</name>